<dbReference type="STRING" id="9669.ENSMPUP00000018993"/>
<sequence>MILYVENPKDSTPKLLELIQEFSKVSGYKINAQKSVAFLYTNSKTEERDIKESIPFTIASKTIRYLGINLTKETQNLYSENYKVLMKEIEEDTKKWKNVPCSWIGRINIVKMSMLPKAIYTFNAIPIKVPSIFFKEMEQIILKFIWNQKRPRIAKGILKKKANVGGITIPDVKLYYKAVIIKTAWYWHKNRHIDQWNRIESPEIDPQIYGQLIFDKAGKNVQWKKDSLFNKWCWENWTATCRKMKLDHFLTPHTKIDSKWMKDLNVRKESIKILEENTGSNLFDLCRSNIFLGTTQKAREAREKMNYWDFIKIKSFCTAKETVNKIKRQLTEWEKIFANDISDKGLVSRIYKELSKLNTQRTNNPIKKWAEDMNRHFCKEDIQMANRHMKKCSISLGIREIQIKTTMRYHLTPVRMAKINKSGNDRCWRGCGERGTLLHCWWECKLVQPLWKTAWRFLKMLKIELPYDPAIALLGIYPKDTNVVIQRDTCTRMFIAAMSTIAKLWKEPRCPSTDKWIKKMWYIYTMEYYADIKRNEILPFATTWMELERIMLSEISQAEKDNYHMISLI</sequence>
<reference evidence="1" key="1">
    <citation type="submission" date="2024-06" db="UniProtKB">
        <authorList>
            <consortium name="Ensembl"/>
        </authorList>
    </citation>
    <scope>IDENTIFICATION</scope>
</reference>
<dbReference type="HOGENOM" id="CLU_000680_9_4_1"/>
<dbReference type="eggNOG" id="ENOG502S9XJ">
    <property type="taxonomic scope" value="Eukaryota"/>
</dbReference>
<dbReference type="EMBL" id="AEYP01079046">
    <property type="status" value="NOT_ANNOTATED_CDS"/>
    <property type="molecule type" value="Genomic_DNA"/>
</dbReference>
<dbReference type="PANTHER" id="PTHR19446">
    <property type="entry name" value="REVERSE TRANSCRIPTASES"/>
    <property type="match status" value="1"/>
</dbReference>
<name>M3Z5Y1_MUSPF</name>
<dbReference type="GeneTree" id="ENSGT01150000286964"/>
<evidence type="ECO:0000313" key="1">
    <source>
        <dbReference type="Ensembl" id="ENSMPUP00000018993.1"/>
    </source>
</evidence>
<dbReference type="InParanoid" id="M3Z5Y1"/>
<protein>
    <submittedName>
        <fullName evidence="1">Uncharacterized protein</fullName>
    </submittedName>
</protein>
<proteinExistence type="predicted"/>
<dbReference type="OMA" id="EYYSAIT"/>
<dbReference type="Ensembl" id="ENSMPUT00000019268.1">
    <property type="protein sequence ID" value="ENSMPUP00000018993.1"/>
    <property type="gene ID" value="ENSMPUG00000019116.1"/>
</dbReference>
<organism evidence="1">
    <name type="scientific">Mustela putorius furo</name>
    <name type="common">European domestic ferret</name>
    <name type="synonym">Mustela furo</name>
    <dbReference type="NCBI Taxonomy" id="9669"/>
    <lineage>
        <taxon>Eukaryota</taxon>
        <taxon>Metazoa</taxon>
        <taxon>Chordata</taxon>
        <taxon>Craniata</taxon>
        <taxon>Vertebrata</taxon>
        <taxon>Euteleostomi</taxon>
        <taxon>Mammalia</taxon>
        <taxon>Eutheria</taxon>
        <taxon>Laurasiatheria</taxon>
        <taxon>Carnivora</taxon>
        <taxon>Caniformia</taxon>
        <taxon>Musteloidea</taxon>
        <taxon>Mustelidae</taxon>
        <taxon>Mustelinae</taxon>
        <taxon>Mustela</taxon>
    </lineage>
</organism>
<dbReference type="AlphaFoldDB" id="M3Z5Y1"/>
<accession>M3Z5Y1</accession>